<dbReference type="Proteomes" id="UP000193010">
    <property type="component" value="Unassembled WGS sequence"/>
</dbReference>
<dbReference type="STRING" id="292462.AWC05_10295"/>
<dbReference type="AlphaFoldDB" id="A0A1X1UIG5"/>
<dbReference type="EMBL" id="LQOV01000004">
    <property type="protein sequence ID" value="ORV56587.1"/>
    <property type="molecule type" value="Genomic_DNA"/>
</dbReference>
<accession>A0A1X1UIG5</accession>
<organism evidence="1 2">
    <name type="scientific">Mycobacterium florentinum</name>
    <dbReference type="NCBI Taxonomy" id="292462"/>
    <lineage>
        <taxon>Bacteria</taxon>
        <taxon>Bacillati</taxon>
        <taxon>Actinomycetota</taxon>
        <taxon>Actinomycetes</taxon>
        <taxon>Mycobacteriales</taxon>
        <taxon>Mycobacteriaceae</taxon>
        <taxon>Mycobacterium</taxon>
        <taxon>Mycobacterium simiae complex</taxon>
    </lineage>
</organism>
<sequence>MRSRVEDLFALQSDWLAGMALVCRQMSQRVVAIVDAHKVAVDKQVPGGKELAGNDAHAAADPVALRGAVDDWLYWKHLAGLLDAARSVTS</sequence>
<evidence type="ECO:0000313" key="1">
    <source>
        <dbReference type="EMBL" id="ORV56587.1"/>
    </source>
</evidence>
<evidence type="ECO:0000313" key="2">
    <source>
        <dbReference type="Proteomes" id="UP000193010"/>
    </source>
</evidence>
<keyword evidence="2" id="KW-1185">Reference proteome</keyword>
<name>A0A1X1UIG5_MYCFL</name>
<dbReference type="RefSeq" id="WP_085220049.1">
    <property type="nucleotide sequence ID" value="NZ_AP022576.1"/>
</dbReference>
<protein>
    <submittedName>
        <fullName evidence="1">Uncharacterized protein</fullName>
    </submittedName>
</protein>
<gene>
    <name evidence="1" type="ORF">AWC05_10295</name>
</gene>
<proteinExistence type="predicted"/>
<reference evidence="1 2" key="1">
    <citation type="submission" date="2016-01" db="EMBL/GenBank/DDBJ databases">
        <title>The new phylogeny of the genus Mycobacterium.</title>
        <authorList>
            <person name="Tarcisio F."/>
            <person name="Conor M."/>
            <person name="Antonella G."/>
            <person name="Elisabetta G."/>
            <person name="Giulia F.S."/>
            <person name="Sara T."/>
            <person name="Anna F."/>
            <person name="Clotilde B."/>
            <person name="Roberto B."/>
            <person name="Veronica D.S."/>
            <person name="Fabio R."/>
            <person name="Monica P."/>
            <person name="Olivier J."/>
            <person name="Enrico T."/>
            <person name="Nicola S."/>
        </authorList>
    </citation>
    <scope>NUCLEOTIDE SEQUENCE [LARGE SCALE GENOMIC DNA]</scope>
    <source>
        <strain evidence="1 2">DSM 44852</strain>
    </source>
</reference>
<dbReference type="OrthoDB" id="4636484at2"/>
<comment type="caution">
    <text evidence="1">The sequence shown here is derived from an EMBL/GenBank/DDBJ whole genome shotgun (WGS) entry which is preliminary data.</text>
</comment>